<dbReference type="EMBL" id="DVMW01000030">
    <property type="protein sequence ID" value="HIU35895.1"/>
    <property type="molecule type" value="Genomic_DNA"/>
</dbReference>
<keyword evidence="1" id="KW-0129">CBS domain</keyword>
<dbReference type="SUPFAM" id="SSF54631">
    <property type="entry name" value="CBS-domain pair"/>
    <property type="match status" value="1"/>
</dbReference>
<dbReference type="SUPFAM" id="SSF53448">
    <property type="entry name" value="Nucleotide-diphospho-sugar transferases"/>
    <property type="match status" value="1"/>
</dbReference>
<dbReference type="Proteomes" id="UP000824071">
    <property type="component" value="Unassembled WGS sequence"/>
</dbReference>
<dbReference type="InterPro" id="IPR050486">
    <property type="entry name" value="Mannose-1P_guanyltransferase"/>
</dbReference>
<evidence type="ECO:0000313" key="4">
    <source>
        <dbReference type="Proteomes" id="UP000824071"/>
    </source>
</evidence>
<dbReference type="Gene3D" id="3.90.550.10">
    <property type="entry name" value="Spore Coat Polysaccharide Biosynthesis Protein SpsA, Chain A"/>
    <property type="match status" value="1"/>
</dbReference>
<dbReference type="InterPro" id="IPR046342">
    <property type="entry name" value="CBS_dom_sf"/>
</dbReference>
<accession>A0A9D1IFF0</accession>
<dbReference type="Pfam" id="PF00571">
    <property type="entry name" value="CBS"/>
    <property type="match status" value="1"/>
</dbReference>
<evidence type="ECO:0000259" key="2">
    <source>
        <dbReference type="PROSITE" id="PS51371"/>
    </source>
</evidence>
<reference evidence="3" key="1">
    <citation type="submission" date="2020-10" db="EMBL/GenBank/DDBJ databases">
        <authorList>
            <person name="Gilroy R."/>
        </authorList>
    </citation>
    <scope>NUCLEOTIDE SEQUENCE</scope>
    <source>
        <strain evidence="3">ChiGjej1B1-19959</strain>
    </source>
</reference>
<reference evidence="3" key="2">
    <citation type="journal article" date="2021" name="PeerJ">
        <title>Extensive microbial diversity within the chicken gut microbiome revealed by metagenomics and culture.</title>
        <authorList>
            <person name="Gilroy R."/>
            <person name="Ravi A."/>
            <person name="Getino M."/>
            <person name="Pursley I."/>
            <person name="Horton D.L."/>
            <person name="Alikhan N.F."/>
            <person name="Baker D."/>
            <person name="Gharbi K."/>
            <person name="Hall N."/>
            <person name="Watson M."/>
            <person name="Adriaenssens E.M."/>
            <person name="Foster-Nyarko E."/>
            <person name="Jarju S."/>
            <person name="Secka A."/>
            <person name="Antonio M."/>
            <person name="Oren A."/>
            <person name="Chaudhuri R.R."/>
            <person name="La Ragione R."/>
            <person name="Hildebrand F."/>
            <person name="Pallen M.J."/>
        </authorList>
    </citation>
    <scope>NUCLEOTIDE SEQUENCE</scope>
    <source>
        <strain evidence="3">ChiGjej1B1-19959</strain>
    </source>
</reference>
<dbReference type="Pfam" id="PF00483">
    <property type="entry name" value="NTP_transferase"/>
    <property type="match status" value="1"/>
</dbReference>
<dbReference type="InterPro" id="IPR029044">
    <property type="entry name" value="Nucleotide-diphossugar_trans"/>
</dbReference>
<dbReference type="Gene3D" id="3.10.580.10">
    <property type="entry name" value="CBS-domain"/>
    <property type="match status" value="1"/>
</dbReference>
<name>A0A9D1IFF0_9FIRM</name>
<gene>
    <name evidence="3" type="ORF">IAC53_04710</name>
</gene>
<protein>
    <submittedName>
        <fullName evidence="3">NTP transferase domain-containing protein</fullName>
    </submittedName>
</protein>
<dbReference type="PROSITE" id="PS51371">
    <property type="entry name" value="CBS"/>
    <property type="match status" value="1"/>
</dbReference>
<comment type="caution">
    <text evidence="3">The sequence shown here is derived from an EMBL/GenBank/DDBJ whole genome shotgun (WGS) entry which is preliminary data.</text>
</comment>
<evidence type="ECO:0000256" key="1">
    <source>
        <dbReference type="PROSITE-ProRule" id="PRU00703"/>
    </source>
</evidence>
<dbReference type="InterPro" id="IPR000644">
    <property type="entry name" value="CBS_dom"/>
</dbReference>
<dbReference type="AlphaFoldDB" id="A0A9D1IFF0"/>
<feature type="domain" description="CBS" evidence="2">
    <location>
        <begin position="1"/>
        <end position="57"/>
    </location>
</feature>
<dbReference type="GO" id="GO:0016740">
    <property type="term" value="F:transferase activity"/>
    <property type="evidence" value="ECO:0007669"/>
    <property type="project" value="UniProtKB-KW"/>
</dbReference>
<dbReference type="InterPro" id="IPR005835">
    <property type="entry name" value="NTP_transferase_dom"/>
</dbReference>
<proteinExistence type="predicted"/>
<dbReference type="PANTHER" id="PTHR22572">
    <property type="entry name" value="SUGAR-1-PHOSPHATE GUANYL TRANSFERASE"/>
    <property type="match status" value="1"/>
</dbReference>
<evidence type="ECO:0000313" key="3">
    <source>
        <dbReference type="EMBL" id="HIU35895.1"/>
    </source>
</evidence>
<organism evidence="3 4">
    <name type="scientific">Candidatus Fimenecus excrementigallinarum</name>
    <dbReference type="NCBI Taxonomy" id="2840816"/>
    <lineage>
        <taxon>Bacteria</taxon>
        <taxon>Bacillati</taxon>
        <taxon>Bacillota</taxon>
        <taxon>Clostridia</taxon>
        <taxon>Candidatus Fimenecus</taxon>
    </lineage>
</organism>
<sequence length="349" mass="39477">MEFAKFVVSPDVTVLQAMDAINRNGRGIVYVCDAQKRLLGCVTDGDVRRHILQNLPLSAPVRDAMNPEPKSLSVDRAASAHEFMLERHITSVPLLDRHGCLAGVDFLNAQQVHKPEHLDLPVVIMAGGKGTRLYPYTKVLPKPLIPVGDKTIIELIMEKFESFGCDRFNVIVNYKRNIIKSFFMDSEQAHRVTFTDEYEFMGTGGGLRLLEGQYDGTFFMTNCDVLLEEDYGEIVRYHRAQHNILTMVCAMKNVSIPYGTVELHEDGSVARLTEKPSFSFLTNTGIYLIEPKFLEYIPKDQFIHITDVITRCIEAGEHVGAYPVGEQAWMDMGELQELEKMRKRLTDDG</sequence>
<keyword evidence="3" id="KW-0808">Transferase</keyword>